<dbReference type="Pfam" id="PF11798">
    <property type="entry name" value="IMS_HHH"/>
    <property type="match status" value="1"/>
</dbReference>
<reference evidence="28" key="2">
    <citation type="submission" date="2025-08" db="UniProtKB">
        <authorList>
            <consortium name="Ensembl"/>
        </authorList>
    </citation>
    <scope>IDENTIFICATION</scope>
    <source>
        <strain evidence="28">2N</strain>
    </source>
</reference>
<dbReference type="GO" id="GO:0005634">
    <property type="term" value="C:nucleus"/>
    <property type="evidence" value="ECO:0007669"/>
    <property type="project" value="UniProtKB-SubCell"/>
</dbReference>
<dbReference type="InterPro" id="IPR022880">
    <property type="entry name" value="DNApol_IV"/>
</dbReference>
<keyword evidence="14" id="KW-0227">DNA damage</keyword>
<dbReference type="AlphaFoldDB" id="A0A286XHM3"/>
<evidence type="ECO:0000256" key="14">
    <source>
        <dbReference type="ARBA" id="ARBA00022763"/>
    </source>
</evidence>
<evidence type="ECO:0000256" key="3">
    <source>
        <dbReference type="ARBA" id="ARBA00004123"/>
    </source>
</evidence>
<gene>
    <name evidence="28" type="primary">POLK</name>
</gene>
<evidence type="ECO:0000256" key="24">
    <source>
        <dbReference type="ARBA" id="ARBA00054552"/>
    </source>
</evidence>
<reference evidence="28" key="3">
    <citation type="submission" date="2025-09" db="UniProtKB">
        <authorList>
            <consortium name="Ensembl"/>
        </authorList>
    </citation>
    <scope>IDENTIFICATION</scope>
    <source>
        <strain evidence="28">2N</strain>
    </source>
</reference>
<evidence type="ECO:0000256" key="12">
    <source>
        <dbReference type="ARBA" id="ARBA00022723"/>
    </source>
</evidence>
<accession>A0A286XHM3</accession>
<evidence type="ECO:0000256" key="20">
    <source>
        <dbReference type="ARBA" id="ARBA00023204"/>
    </source>
</evidence>
<dbReference type="FunFam" id="3.40.1170.60:FF:000002">
    <property type="entry name" value="Polymerase (DNA directed) kappa"/>
    <property type="match status" value="1"/>
</dbReference>
<evidence type="ECO:0000256" key="7">
    <source>
        <dbReference type="ARBA" id="ARBA00022457"/>
    </source>
</evidence>
<dbReference type="Proteomes" id="UP000005447">
    <property type="component" value="Unassembled WGS sequence"/>
</dbReference>
<comment type="function">
    <text evidence="24">DNA polymerase specifically involved in DNA repair. Plays an important role in translesion synthesis, where the normal high-fidelity DNA polymerases cannot proceed and DNA synthesis stalls. Depending on the context, it inserts the correct base, but causes frequent base transitions, transversions and frameshifts. Lacks 3'-5' proofreading exonuclease activity. Forms a Schiff base with 5'-deoxyribose phosphate at abasic sites, but does not have lyase activity.</text>
</comment>
<keyword evidence="15" id="KW-0863">Zinc-finger</keyword>
<dbReference type="GO" id="GO:0006281">
    <property type="term" value="P:DNA repair"/>
    <property type="evidence" value="ECO:0007669"/>
    <property type="project" value="UniProtKB-KW"/>
</dbReference>
<dbReference type="Pfam" id="PF00817">
    <property type="entry name" value="IMS"/>
    <property type="match status" value="1"/>
</dbReference>
<dbReference type="EMBL" id="AAKN02056281">
    <property type="status" value="NOT_ANNOTATED_CDS"/>
    <property type="molecule type" value="Genomic_DNA"/>
</dbReference>
<dbReference type="Ensembl" id="ENSCPOT00000034586.1">
    <property type="protein sequence ID" value="ENSCPOP00000024841.1"/>
    <property type="gene ID" value="ENSCPOG00000000934.4"/>
</dbReference>
<dbReference type="FunFam" id="1.10.150.810:FF:000002">
    <property type="entry name" value="Polymerase (DNA directed) kappa"/>
    <property type="match status" value="1"/>
</dbReference>
<dbReference type="InterPro" id="IPR043128">
    <property type="entry name" value="Rev_trsase/Diguanyl_cyclase"/>
</dbReference>
<sequence>MDSTKETSNTYKEDLLLRMGLNDNKAGMEGLDKEKINKIIMGATKGSRFYGNELKKEKQVNQRIENMMQQKARITSQQLREAQLQVDRFAMELEHCRDLSNTIVHVDMDAFYAAVEMRDNPELKDKPIAVGSMSMLSTSNYHARRFGVRAAMPGFIAKRLCPHLIIVPLNFDKYRVVSKQVGICLAPTSICSWVSCRIRSQLQMPRQDWPEERRRYFIKTGNSAENGIAPNTMLAKVCSDKNKPNGQYQILPSRQAVMEFIKDLPIRKISGIGKVTEKMLKALGIITCAELYQQRALLSLLFSETSWHYFLHISLGLGSTHLARDGERKSMSVERTFNEINKAEDQYSLCQELCSEIAQDLQKEGLKGRTVTVKLKNVNFEVKTRASTVSSVVSTEEEIFAIAKELLRTEIDAASPYPLRLRLMVQKTVTKTKRPGLMTKHSTSKKIKPNNPRHTLDTFFK</sequence>
<dbReference type="InterPro" id="IPR017961">
    <property type="entry name" value="DNA_pol_Y-fam_little_finger"/>
</dbReference>
<dbReference type="GO" id="GO:0003684">
    <property type="term" value="F:damaged DNA binding"/>
    <property type="evidence" value="ECO:0007669"/>
    <property type="project" value="InterPro"/>
</dbReference>
<dbReference type="FunFam" id="1.10.150.20:FF:000039">
    <property type="entry name" value="Polymerase (DNA directed) kappa"/>
    <property type="match status" value="1"/>
</dbReference>
<dbReference type="PANTHER" id="PTHR11076:SF33">
    <property type="entry name" value="DNA POLYMERASE KAPPA"/>
    <property type="match status" value="1"/>
</dbReference>
<keyword evidence="16" id="KW-0862">Zinc</keyword>
<keyword evidence="18" id="KW-0239">DNA-directed DNA polymerase</keyword>
<keyword evidence="19" id="KW-0238">DNA-binding</keyword>
<dbReference type="InterPro" id="IPR001126">
    <property type="entry name" value="UmuC"/>
</dbReference>
<evidence type="ECO:0000256" key="21">
    <source>
        <dbReference type="ARBA" id="ARBA00023242"/>
    </source>
</evidence>
<dbReference type="Bgee" id="ENSCPOG00000000934">
    <property type="expression patterns" value="Expressed in cerebellum and 12 other cell types or tissues"/>
</dbReference>
<dbReference type="PANTHER" id="PTHR11076">
    <property type="entry name" value="DNA REPAIR POLYMERASE UMUC / TRANSFERASE FAMILY MEMBER"/>
    <property type="match status" value="1"/>
</dbReference>
<organism evidence="28 29">
    <name type="scientific">Cavia porcellus</name>
    <name type="common">Guinea pig</name>
    <dbReference type="NCBI Taxonomy" id="10141"/>
    <lineage>
        <taxon>Eukaryota</taxon>
        <taxon>Metazoa</taxon>
        <taxon>Chordata</taxon>
        <taxon>Craniata</taxon>
        <taxon>Vertebrata</taxon>
        <taxon>Euteleostomi</taxon>
        <taxon>Mammalia</taxon>
        <taxon>Eutheria</taxon>
        <taxon>Euarchontoglires</taxon>
        <taxon>Glires</taxon>
        <taxon>Rodentia</taxon>
        <taxon>Hystricomorpha</taxon>
        <taxon>Caviidae</taxon>
        <taxon>Cavia</taxon>
    </lineage>
</organism>
<dbReference type="FunFam" id="3.30.1490.100:FF:000005">
    <property type="entry name" value="DNA polymerase kappa"/>
    <property type="match status" value="1"/>
</dbReference>
<keyword evidence="17" id="KW-0460">Magnesium</keyword>
<evidence type="ECO:0000256" key="23">
    <source>
        <dbReference type="ARBA" id="ARBA00049244"/>
    </source>
</evidence>
<evidence type="ECO:0000256" key="2">
    <source>
        <dbReference type="ARBA" id="ARBA00001946"/>
    </source>
</evidence>
<dbReference type="GO" id="GO:0006260">
    <property type="term" value="P:DNA replication"/>
    <property type="evidence" value="ECO:0007669"/>
    <property type="project" value="UniProtKB-KW"/>
</dbReference>
<dbReference type="InterPro" id="IPR050116">
    <property type="entry name" value="DNA_polymerase-Y"/>
</dbReference>
<evidence type="ECO:0000256" key="19">
    <source>
        <dbReference type="ARBA" id="ARBA00023125"/>
    </source>
</evidence>
<dbReference type="EMBL" id="AAKN02056282">
    <property type="status" value="NOT_ANNOTATED_CDS"/>
    <property type="molecule type" value="Genomic_DNA"/>
</dbReference>
<dbReference type="FunFam" id="1.10.150.810:FF:000001">
    <property type="entry name" value="DNA polymerase kappa"/>
    <property type="match status" value="1"/>
</dbReference>
<proteinExistence type="inferred from homology"/>
<keyword evidence="7" id="KW-0515">Mutator protein</keyword>
<evidence type="ECO:0000256" key="26">
    <source>
        <dbReference type="SAM" id="MobiDB-lite"/>
    </source>
</evidence>
<evidence type="ECO:0000256" key="6">
    <source>
        <dbReference type="ARBA" id="ARBA00016178"/>
    </source>
</evidence>
<dbReference type="EC" id="2.7.7.7" evidence="5"/>
<keyword evidence="9" id="KW-0808">Transferase</keyword>
<evidence type="ECO:0000256" key="13">
    <source>
        <dbReference type="ARBA" id="ARBA00022737"/>
    </source>
</evidence>
<dbReference type="GO" id="GO:0003887">
    <property type="term" value="F:DNA-directed DNA polymerase activity"/>
    <property type="evidence" value="ECO:0007669"/>
    <property type="project" value="UniProtKB-KW"/>
</dbReference>
<keyword evidence="12" id="KW-0479">Metal-binding</keyword>
<protein>
    <recommendedName>
        <fullName evidence="6">DNA polymerase kappa</fullName>
        <ecNumber evidence="5">2.7.7.7</ecNumber>
    </recommendedName>
    <alternativeName>
        <fullName evidence="25">DINB protein</fullName>
    </alternativeName>
</protein>
<keyword evidence="29" id="KW-1185">Reference proteome</keyword>
<keyword evidence="20" id="KW-0234">DNA repair</keyword>
<dbReference type="Gene3D" id="3.40.1170.60">
    <property type="match status" value="1"/>
</dbReference>
<comment type="cofactor">
    <cofactor evidence="1">
        <name>Mn(2+)</name>
        <dbReference type="ChEBI" id="CHEBI:29035"/>
    </cofactor>
</comment>
<dbReference type="Gene3D" id="3.30.70.270">
    <property type="match status" value="1"/>
</dbReference>
<reference evidence="29" key="1">
    <citation type="journal article" date="2011" name="Nature">
        <title>A high-resolution map of human evolutionary constraint using 29 mammals.</title>
        <authorList>
            <person name="Lindblad-Toh K."/>
            <person name="Garber M."/>
            <person name="Zuk O."/>
            <person name="Lin M.F."/>
            <person name="Parker B.J."/>
            <person name="Washietl S."/>
            <person name="Kheradpour P."/>
            <person name="Ernst J."/>
            <person name="Jordan G."/>
            <person name="Mauceli E."/>
            <person name="Ward L.D."/>
            <person name="Lowe C.B."/>
            <person name="Holloway A.K."/>
            <person name="Clamp M."/>
            <person name="Gnerre S."/>
            <person name="Alfoldi J."/>
            <person name="Beal K."/>
            <person name="Chang J."/>
            <person name="Clawson H."/>
            <person name="Cuff J."/>
            <person name="Di Palma F."/>
            <person name="Fitzgerald S."/>
            <person name="Flicek P."/>
            <person name="Guttman M."/>
            <person name="Hubisz M.J."/>
            <person name="Jaffe D.B."/>
            <person name="Jungreis I."/>
            <person name="Kent W.J."/>
            <person name="Kostka D."/>
            <person name="Lara M."/>
            <person name="Martins A.L."/>
            <person name="Massingham T."/>
            <person name="Moltke I."/>
            <person name="Raney B.J."/>
            <person name="Rasmussen M.D."/>
            <person name="Robinson J."/>
            <person name="Stark A."/>
            <person name="Vilella A.J."/>
            <person name="Wen J."/>
            <person name="Xie X."/>
            <person name="Zody M.C."/>
            <person name="Baldwin J."/>
            <person name="Bloom T."/>
            <person name="Chin C.W."/>
            <person name="Heiman D."/>
            <person name="Nicol R."/>
            <person name="Nusbaum C."/>
            <person name="Young S."/>
            <person name="Wilkinson J."/>
            <person name="Worley K.C."/>
            <person name="Kovar C.L."/>
            <person name="Muzny D.M."/>
            <person name="Gibbs R.A."/>
            <person name="Cree A."/>
            <person name="Dihn H.H."/>
            <person name="Fowler G."/>
            <person name="Jhangiani S."/>
            <person name="Joshi V."/>
            <person name="Lee S."/>
            <person name="Lewis L.R."/>
            <person name="Nazareth L.V."/>
            <person name="Okwuonu G."/>
            <person name="Santibanez J."/>
            <person name="Warren W.C."/>
            <person name="Mardis E.R."/>
            <person name="Weinstock G.M."/>
            <person name="Wilson R.K."/>
            <person name="Delehaunty K."/>
            <person name="Dooling D."/>
            <person name="Fronik C."/>
            <person name="Fulton L."/>
            <person name="Fulton B."/>
            <person name="Graves T."/>
            <person name="Minx P."/>
            <person name="Sodergren E."/>
            <person name="Birney E."/>
            <person name="Margulies E.H."/>
            <person name="Herrero J."/>
            <person name="Green E.D."/>
            <person name="Haussler D."/>
            <person name="Siepel A."/>
            <person name="Goldman N."/>
            <person name="Pollard K.S."/>
            <person name="Pedersen J.S."/>
            <person name="Lander E.S."/>
            <person name="Kellis M."/>
        </authorList>
    </citation>
    <scope>NUCLEOTIDE SEQUENCE [LARGE SCALE GENOMIC DNA]</scope>
    <source>
        <strain evidence="29">2N</strain>
    </source>
</reference>
<dbReference type="InterPro" id="IPR024728">
    <property type="entry name" value="PolY_HhH_motif"/>
</dbReference>
<keyword evidence="8" id="KW-0237">DNA synthesis</keyword>
<comment type="similarity">
    <text evidence="4">Belongs to the DNA polymerase type-Y family.</text>
</comment>
<keyword evidence="21" id="KW-0539">Nucleus</keyword>
<comment type="subcellular location">
    <subcellularLocation>
        <location evidence="3">Nucleus</location>
    </subcellularLocation>
</comment>
<dbReference type="SUPFAM" id="SSF56672">
    <property type="entry name" value="DNA/RNA polymerases"/>
    <property type="match status" value="1"/>
</dbReference>
<evidence type="ECO:0000313" key="28">
    <source>
        <dbReference type="Ensembl" id="ENSCPOP00000024841.1"/>
    </source>
</evidence>
<keyword evidence="22" id="KW-0704">Schiff base</keyword>
<dbReference type="GeneTree" id="ENSGT00940000156667"/>
<evidence type="ECO:0000256" key="1">
    <source>
        <dbReference type="ARBA" id="ARBA00001936"/>
    </source>
</evidence>
<dbReference type="InterPro" id="IPR043502">
    <property type="entry name" value="DNA/RNA_pol_sf"/>
</dbReference>
<name>A0A286XHM3_CAVPO</name>
<dbReference type="InterPro" id="IPR036775">
    <property type="entry name" value="DNA_pol_Y-fam_lit_finger_sf"/>
</dbReference>
<dbReference type="SUPFAM" id="SSF100879">
    <property type="entry name" value="Lesion bypass DNA polymerase (Y-family), little finger domain"/>
    <property type="match status" value="1"/>
</dbReference>
<evidence type="ECO:0000256" key="8">
    <source>
        <dbReference type="ARBA" id="ARBA00022634"/>
    </source>
</evidence>
<feature type="region of interest" description="Disordered" evidence="26">
    <location>
        <begin position="432"/>
        <end position="461"/>
    </location>
</feature>
<keyword evidence="10" id="KW-0548">Nucleotidyltransferase</keyword>
<dbReference type="Gene3D" id="1.10.150.810">
    <property type="match status" value="2"/>
</dbReference>
<evidence type="ECO:0000259" key="27">
    <source>
        <dbReference type="PROSITE" id="PS50173"/>
    </source>
</evidence>
<dbReference type="VEuPathDB" id="HostDB:ENSCPOG00000000934"/>
<comment type="catalytic activity">
    <reaction evidence="23">
        <text>DNA(n) + a 2'-deoxyribonucleoside 5'-triphosphate = DNA(n+1) + diphosphate</text>
        <dbReference type="Rhea" id="RHEA:22508"/>
        <dbReference type="Rhea" id="RHEA-COMP:17339"/>
        <dbReference type="Rhea" id="RHEA-COMP:17340"/>
        <dbReference type="ChEBI" id="CHEBI:33019"/>
        <dbReference type="ChEBI" id="CHEBI:61560"/>
        <dbReference type="ChEBI" id="CHEBI:173112"/>
        <dbReference type="EC" id="2.7.7.7"/>
    </reaction>
</comment>
<dbReference type="GO" id="GO:0042276">
    <property type="term" value="P:error-prone translesion synthesis"/>
    <property type="evidence" value="ECO:0007669"/>
    <property type="project" value="TreeGrafter"/>
</dbReference>
<feature type="domain" description="UmuC" evidence="27">
    <location>
        <begin position="103"/>
        <end position="273"/>
    </location>
</feature>
<evidence type="ECO:0000256" key="15">
    <source>
        <dbReference type="ARBA" id="ARBA00022771"/>
    </source>
</evidence>
<evidence type="ECO:0000256" key="17">
    <source>
        <dbReference type="ARBA" id="ARBA00022842"/>
    </source>
</evidence>
<evidence type="ECO:0000256" key="10">
    <source>
        <dbReference type="ARBA" id="ARBA00022695"/>
    </source>
</evidence>
<evidence type="ECO:0000313" key="29">
    <source>
        <dbReference type="Proteomes" id="UP000005447"/>
    </source>
</evidence>
<evidence type="ECO:0000256" key="25">
    <source>
        <dbReference type="ARBA" id="ARBA00075994"/>
    </source>
</evidence>
<keyword evidence="13" id="KW-0677">Repeat</keyword>
<dbReference type="Pfam" id="PF11799">
    <property type="entry name" value="IMS_C"/>
    <property type="match status" value="1"/>
</dbReference>
<evidence type="ECO:0000256" key="18">
    <source>
        <dbReference type="ARBA" id="ARBA00022932"/>
    </source>
</evidence>
<dbReference type="CDD" id="cd03586">
    <property type="entry name" value="PolY_Pol_IV_kappa"/>
    <property type="match status" value="1"/>
</dbReference>
<evidence type="ECO:0000256" key="16">
    <source>
        <dbReference type="ARBA" id="ARBA00022833"/>
    </source>
</evidence>
<evidence type="ECO:0000256" key="4">
    <source>
        <dbReference type="ARBA" id="ARBA00010945"/>
    </source>
</evidence>
<keyword evidence="11" id="KW-0235">DNA replication</keyword>
<dbReference type="PROSITE" id="PS50173">
    <property type="entry name" value="UMUC"/>
    <property type="match status" value="1"/>
</dbReference>
<evidence type="ECO:0000256" key="22">
    <source>
        <dbReference type="ARBA" id="ARBA00023270"/>
    </source>
</evidence>
<comment type="cofactor">
    <cofactor evidence="2">
        <name>Mg(2+)</name>
        <dbReference type="ChEBI" id="CHEBI:18420"/>
    </cofactor>
</comment>
<evidence type="ECO:0000256" key="9">
    <source>
        <dbReference type="ARBA" id="ARBA00022679"/>
    </source>
</evidence>
<evidence type="ECO:0000256" key="5">
    <source>
        <dbReference type="ARBA" id="ARBA00012417"/>
    </source>
</evidence>
<dbReference type="Gene3D" id="3.30.1490.100">
    <property type="entry name" value="DNA polymerase, Y-family, little finger domain"/>
    <property type="match status" value="1"/>
</dbReference>
<evidence type="ECO:0000256" key="11">
    <source>
        <dbReference type="ARBA" id="ARBA00022705"/>
    </source>
</evidence>
<dbReference type="GO" id="GO:0008270">
    <property type="term" value="F:zinc ion binding"/>
    <property type="evidence" value="ECO:0007669"/>
    <property type="project" value="UniProtKB-KW"/>
</dbReference>